<dbReference type="Pfam" id="PF20231">
    <property type="entry name" value="DUF6589"/>
    <property type="match status" value="1"/>
</dbReference>
<feature type="region of interest" description="Disordered" evidence="1">
    <location>
        <begin position="531"/>
        <end position="557"/>
    </location>
</feature>
<dbReference type="EMBL" id="CALNXK010000126">
    <property type="protein sequence ID" value="CAH3163404.1"/>
    <property type="molecule type" value="Genomic_DNA"/>
</dbReference>
<gene>
    <name evidence="3" type="ORF">PLOB_00005793</name>
</gene>
<reference evidence="3 4" key="1">
    <citation type="submission" date="2022-05" db="EMBL/GenBank/DDBJ databases">
        <authorList>
            <consortium name="Genoscope - CEA"/>
            <person name="William W."/>
        </authorList>
    </citation>
    <scope>NUCLEOTIDE SEQUENCE [LARGE SCALE GENOMIC DNA]</scope>
</reference>
<evidence type="ECO:0000256" key="1">
    <source>
        <dbReference type="SAM" id="MobiDB-lite"/>
    </source>
</evidence>
<feature type="compositionally biased region" description="Basic and acidic residues" evidence="1">
    <location>
        <begin position="540"/>
        <end position="557"/>
    </location>
</feature>
<dbReference type="Proteomes" id="UP001159405">
    <property type="component" value="Unassembled WGS sequence"/>
</dbReference>
<proteinExistence type="predicted"/>
<sequence length="766" mass="86480">MRNLTSKKNPSILRKTSTDDMRNFKLENVAKELSTRAPLLYSTLLTTAVRDQVKTTLPSVALAACILLKERSPHLNAAQILMSVIMKFSGSQALYSRLSTLKVTVSNLTFLKKLNEYGSKFDEVGKEGKERVSACLTKKAKLEEKREGLAMTQDLATARTSRDAASGLPESCASTVHRQQVSSSQLKQVEDEINALDQSSVSGMQFVIDNFDLRQNVREMTCESQNKDYHWINHNCVLNRVSGAHLDNTKPVCDINDVPYGTLLPQARDHLNNRENYIVLVQRVLVECIPALGFLKDAVKKHIRHEYSKEMGQKTTKACLGIIFENENTTEGMLNVLKRIHSYLPSKGEGGDQHFVSANVIGDQLTVDRAVNALMAQQNGYTEEERMTGLNIGIADWHADMNFLQLCFKRHYSSDSGGDKCTLFCDRNNINRRNVKSDMTSAYSPDRAMFTLAVKARIVVAALSMLGMSDINASLNSLLNKILTEEEQAEVQRNQAQTPDGRYPCRVPGCPKTFRYDGKSRRKHELTHEVQVEFSNEPPSDAHDKVTQPKTLEEPNKANDDMFNYQCSLLDHGLLYLNFRDAVAEGDGTRIIRCCKFLLIQFWQESSQSKYALEALYLLFQINALLTPCEAHELKWNRSVNNHGAAGCNVPLDLDLEHDNNYIKEANRKMGRNLTTTAVTRNCSCCKVARELVELFDSECKIKKRSGKHVQRSDAQDLRILVNLLLSEEALTETPGRNYNHYTGFLRSQTSNIDMSSLFKWINKHK</sequence>
<feature type="non-terminal residue" evidence="3">
    <location>
        <position position="766"/>
    </location>
</feature>
<keyword evidence="4" id="KW-1185">Reference proteome</keyword>
<evidence type="ECO:0000313" key="4">
    <source>
        <dbReference type="Proteomes" id="UP001159405"/>
    </source>
</evidence>
<comment type="caution">
    <text evidence="3">The sequence shown here is derived from an EMBL/GenBank/DDBJ whole genome shotgun (WGS) entry which is preliminary data.</text>
</comment>
<evidence type="ECO:0000259" key="2">
    <source>
        <dbReference type="Pfam" id="PF20231"/>
    </source>
</evidence>
<dbReference type="InterPro" id="IPR046496">
    <property type="entry name" value="DUF6589"/>
</dbReference>
<feature type="domain" description="DUF6589" evidence="2">
    <location>
        <begin position="265"/>
        <end position="709"/>
    </location>
</feature>
<accession>A0ABN8QG54</accession>
<organism evidence="3 4">
    <name type="scientific">Porites lobata</name>
    <dbReference type="NCBI Taxonomy" id="104759"/>
    <lineage>
        <taxon>Eukaryota</taxon>
        <taxon>Metazoa</taxon>
        <taxon>Cnidaria</taxon>
        <taxon>Anthozoa</taxon>
        <taxon>Hexacorallia</taxon>
        <taxon>Scleractinia</taxon>
        <taxon>Fungiina</taxon>
        <taxon>Poritidae</taxon>
        <taxon>Porites</taxon>
    </lineage>
</organism>
<name>A0ABN8QG54_9CNID</name>
<evidence type="ECO:0000313" key="3">
    <source>
        <dbReference type="EMBL" id="CAH3163404.1"/>
    </source>
</evidence>
<protein>
    <recommendedName>
        <fullName evidence="2">DUF6589 domain-containing protein</fullName>
    </recommendedName>
</protein>